<proteinExistence type="predicted"/>
<dbReference type="RefSeq" id="WP_083345127.1">
    <property type="nucleotide sequence ID" value="NZ_LT629690.1"/>
</dbReference>
<keyword evidence="2" id="KW-0472">Membrane</keyword>
<name>A0A1G7KDX5_9BACT</name>
<reference evidence="3 4" key="1">
    <citation type="submission" date="2016-10" db="EMBL/GenBank/DDBJ databases">
        <authorList>
            <person name="de Groot N.N."/>
        </authorList>
    </citation>
    <scope>NUCLEOTIDE SEQUENCE [LARGE SCALE GENOMIC DNA]</scope>
    <source>
        <strain evidence="3 4">GAS232</strain>
    </source>
</reference>
<keyword evidence="4" id="KW-1185">Reference proteome</keyword>
<gene>
    <name evidence="3" type="ORF">SAMN05444167_2150</name>
</gene>
<sequence length="234" mass="25834">MQDTASRLPVAARNDDSSAASAPISRVAKNTSRRVAHKRKISAGVALAVLSGVLVAYSFTVGSIENEVDRLIVNSESMPAFVKSLLPWLPLLPLILLLGTVLWILAGMIGLRRTRRRPNTLVASGEASAEQRKAKRRKSPLEQFRDEAEKEGIGKDAAYQAWRLLQRYGPDSHILSVYDDLQVTLSMTQHQIQGVYKHLVPANEKPVSVRSVLDLMRLANSPPRNTAQHQKTAQ</sequence>
<feature type="region of interest" description="Disordered" evidence="1">
    <location>
        <begin position="121"/>
        <end position="147"/>
    </location>
</feature>
<accession>A0A1G7KDX5</accession>
<evidence type="ECO:0000256" key="1">
    <source>
        <dbReference type="SAM" id="MobiDB-lite"/>
    </source>
</evidence>
<dbReference type="Proteomes" id="UP000182427">
    <property type="component" value="Chromosome I"/>
</dbReference>
<organism evidence="3 4">
    <name type="scientific">Terriglobus roseus</name>
    <dbReference type="NCBI Taxonomy" id="392734"/>
    <lineage>
        <taxon>Bacteria</taxon>
        <taxon>Pseudomonadati</taxon>
        <taxon>Acidobacteriota</taxon>
        <taxon>Terriglobia</taxon>
        <taxon>Terriglobales</taxon>
        <taxon>Acidobacteriaceae</taxon>
        <taxon>Terriglobus</taxon>
    </lineage>
</organism>
<feature type="transmembrane region" description="Helical" evidence="2">
    <location>
        <begin position="88"/>
        <end position="111"/>
    </location>
</feature>
<keyword evidence="2" id="KW-0812">Transmembrane</keyword>
<keyword evidence="2" id="KW-1133">Transmembrane helix</keyword>
<dbReference type="AlphaFoldDB" id="A0A1G7KDX5"/>
<protein>
    <submittedName>
        <fullName evidence="3">Uncharacterized protein</fullName>
    </submittedName>
</protein>
<evidence type="ECO:0000313" key="3">
    <source>
        <dbReference type="EMBL" id="SDF35403.1"/>
    </source>
</evidence>
<dbReference type="EMBL" id="LT629690">
    <property type="protein sequence ID" value="SDF35403.1"/>
    <property type="molecule type" value="Genomic_DNA"/>
</dbReference>
<evidence type="ECO:0000256" key="2">
    <source>
        <dbReference type="SAM" id="Phobius"/>
    </source>
</evidence>
<dbReference type="OrthoDB" id="9841769at2"/>
<evidence type="ECO:0000313" key="4">
    <source>
        <dbReference type="Proteomes" id="UP000182427"/>
    </source>
</evidence>
<feature type="transmembrane region" description="Helical" evidence="2">
    <location>
        <begin position="41"/>
        <end position="60"/>
    </location>
</feature>
<feature type="region of interest" description="Disordered" evidence="1">
    <location>
        <begin position="1"/>
        <end position="23"/>
    </location>
</feature>